<proteinExistence type="predicted"/>
<name>A0A4R4TC74_9ACTN</name>
<dbReference type="InterPro" id="IPR036388">
    <property type="entry name" value="WH-like_DNA-bd_sf"/>
</dbReference>
<sequence length="381" mass="41760">MALAQPCPQDQEADQPRQTPLDVDCPLHRDAEGSQGDRRNHRDLSSHHVNPGELPGSCLSCTPTIRLFSPVGGQLETSSYQPSGSGRKLYGDGVSQEIAPESDAPQHPGDLLSPDHLAGVLRDRIRKGELRQNARLPTQRALVEEFGTNRTTVRQALAILEREGYVSTRGRGAPALVAAPSRDSPRPASAEVADRIAVAFHAEDISIDAFCLTTETLNSALAGPLIAISAGELTPRSISIRVLLPNPDAPLAYPRLVSDPSDRRPLARLRQITRTFSTSLRHQLTSLGEMRLVPKVNVEIRAVPITPVQKLYLLNGTEVLSAYYQVVPRVVEFEEQQMEIYDVLGLNSKVFRSSSDTAFVEESQQWFESLWSTLAQPLTLG</sequence>
<comment type="caution">
    <text evidence="6">The sequence shown here is derived from an EMBL/GenBank/DDBJ whole genome shotgun (WGS) entry which is preliminary data.</text>
</comment>
<feature type="compositionally biased region" description="Basic and acidic residues" evidence="4">
    <location>
        <begin position="25"/>
        <end position="46"/>
    </location>
</feature>
<dbReference type="GO" id="GO:0003700">
    <property type="term" value="F:DNA-binding transcription factor activity"/>
    <property type="evidence" value="ECO:0007669"/>
    <property type="project" value="InterPro"/>
</dbReference>
<dbReference type="EMBL" id="SMKI01000129">
    <property type="protein sequence ID" value="TDC74867.1"/>
    <property type="molecule type" value="Genomic_DNA"/>
</dbReference>
<evidence type="ECO:0000256" key="3">
    <source>
        <dbReference type="ARBA" id="ARBA00023163"/>
    </source>
</evidence>
<evidence type="ECO:0000256" key="1">
    <source>
        <dbReference type="ARBA" id="ARBA00023015"/>
    </source>
</evidence>
<dbReference type="InterPro" id="IPR000524">
    <property type="entry name" value="Tscrpt_reg_HTH_GntR"/>
</dbReference>
<dbReference type="CDD" id="cd07377">
    <property type="entry name" value="WHTH_GntR"/>
    <property type="match status" value="1"/>
</dbReference>
<evidence type="ECO:0000313" key="7">
    <source>
        <dbReference type="Proteomes" id="UP000295345"/>
    </source>
</evidence>
<dbReference type="GO" id="GO:0003677">
    <property type="term" value="F:DNA binding"/>
    <property type="evidence" value="ECO:0007669"/>
    <property type="project" value="UniProtKB-KW"/>
</dbReference>
<protein>
    <submittedName>
        <fullName evidence="6">GntR family transcriptional regulator</fullName>
    </submittedName>
</protein>
<dbReference type="Proteomes" id="UP000295345">
    <property type="component" value="Unassembled WGS sequence"/>
</dbReference>
<keyword evidence="7" id="KW-1185">Reference proteome</keyword>
<dbReference type="OrthoDB" id="7363114at2"/>
<dbReference type="InterPro" id="IPR036390">
    <property type="entry name" value="WH_DNA-bd_sf"/>
</dbReference>
<gene>
    <name evidence="6" type="ORF">E1283_14225</name>
</gene>
<dbReference type="PRINTS" id="PR00035">
    <property type="entry name" value="HTHGNTR"/>
</dbReference>
<feature type="domain" description="HTH gntR-type" evidence="5">
    <location>
        <begin position="111"/>
        <end position="180"/>
    </location>
</feature>
<dbReference type="PANTHER" id="PTHR43537:SF24">
    <property type="entry name" value="GLUCONATE OPERON TRANSCRIPTIONAL REPRESSOR"/>
    <property type="match status" value="1"/>
</dbReference>
<dbReference type="Gene3D" id="1.10.10.10">
    <property type="entry name" value="Winged helix-like DNA-binding domain superfamily/Winged helix DNA-binding domain"/>
    <property type="match status" value="1"/>
</dbReference>
<evidence type="ECO:0000256" key="4">
    <source>
        <dbReference type="SAM" id="MobiDB-lite"/>
    </source>
</evidence>
<dbReference type="SUPFAM" id="SSF46785">
    <property type="entry name" value="Winged helix' DNA-binding domain"/>
    <property type="match status" value="1"/>
</dbReference>
<dbReference type="SMART" id="SM00345">
    <property type="entry name" value="HTH_GNTR"/>
    <property type="match status" value="1"/>
</dbReference>
<accession>A0A4R4TC74</accession>
<dbReference type="PROSITE" id="PS50949">
    <property type="entry name" value="HTH_GNTR"/>
    <property type="match status" value="1"/>
</dbReference>
<keyword evidence="1" id="KW-0805">Transcription regulation</keyword>
<dbReference type="AlphaFoldDB" id="A0A4R4TC74"/>
<reference evidence="6 7" key="1">
    <citation type="submission" date="2019-03" db="EMBL/GenBank/DDBJ databases">
        <title>Draft genome sequences of novel Actinobacteria.</title>
        <authorList>
            <person name="Sahin N."/>
            <person name="Ay H."/>
            <person name="Saygin H."/>
        </authorList>
    </citation>
    <scope>NUCLEOTIDE SEQUENCE [LARGE SCALE GENOMIC DNA]</scope>
    <source>
        <strain evidence="6 7">DSM 41900</strain>
    </source>
</reference>
<dbReference type="PANTHER" id="PTHR43537">
    <property type="entry name" value="TRANSCRIPTIONAL REGULATOR, GNTR FAMILY"/>
    <property type="match status" value="1"/>
</dbReference>
<evidence type="ECO:0000313" key="6">
    <source>
        <dbReference type="EMBL" id="TDC74867.1"/>
    </source>
</evidence>
<evidence type="ECO:0000256" key="2">
    <source>
        <dbReference type="ARBA" id="ARBA00023125"/>
    </source>
</evidence>
<keyword evidence="3" id="KW-0804">Transcription</keyword>
<dbReference type="Pfam" id="PF00392">
    <property type="entry name" value="GntR"/>
    <property type="match status" value="1"/>
</dbReference>
<organism evidence="6 7">
    <name type="scientific">Streptomyces hainanensis</name>
    <dbReference type="NCBI Taxonomy" id="402648"/>
    <lineage>
        <taxon>Bacteria</taxon>
        <taxon>Bacillati</taxon>
        <taxon>Actinomycetota</taxon>
        <taxon>Actinomycetes</taxon>
        <taxon>Kitasatosporales</taxon>
        <taxon>Streptomycetaceae</taxon>
        <taxon>Streptomyces</taxon>
    </lineage>
</organism>
<evidence type="ECO:0000259" key="5">
    <source>
        <dbReference type="PROSITE" id="PS50949"/>
    </source>
</evidence>
<keyword evidence="2" id="KW-0238">DNA-binding</keyword>
<feature type="region of interest" description="Disordered" evidence="4">
    <location>
        <begin position="1"/>
        <end position="56"/>
    </location>
</feature>